<dbReference type="Pfam" id="PF04972">
    <property type="entry name" value="BON"/>
    <property type="match status" value="1"/>
</dbReference>
<dbReference type="EMBL" id="JBHMEC010000003">
    <property type="protein sequence ID" value="MFB9148453.1"/>
    <property type="molecule type" value="Genomic_DNA"/>
</dbReference>
<evidence type="ECO:0000256" key="4">
    <source>
        <dbReference type="PROSITE-ProRule" id="PRU00473"/>
    </source>
</evidence>
<keyword evidence="2 4" id="KW-0472">Membrane</keyword>
<dbReference type="Pfam" id="PF00691">
    <property type="entry name" value="OmpA"/>
    <property type="match status" value="1"/>
</dbReference>
<feature type="compositionally biased region" description="Polar residues" evidence="5">
    <location>
        <begin position="604"/>
        <end position="613"/>
    </location>
</feature>
<dbReference type="CDD" id="cd07185">
    <property type="entry name" value="OmpA_C-like"/>
    <property type="match status" value="1"/>
</dbReference>
<feature type="compositionally biased region" description="Basic and acidic residues" evidence="5">
    <location>
        <begin position="582"/>
        <end position="597"/>
    </location>
</feature>
<dbReference type="SUPFAM" id="SSF103088">
    <property type="entry name" value="OmpA-like"/>
    <property type="match status" value="1"/>
</dbReference>
<dbReference type="InterPro" id="IPR006664">
    <property type="entry name" value="OMP_bac"/>
</dbReference>
<feature type="region of interest" description="Disordered" evidence="5">
    <location>
        <begin position="570"/>
        <end position="634"/>
    </location>
</feature>
<keyword evidence="9" id="KW-1185">Reference proteome</keyword>
<dbReference type="InterPro" id="IPR036737">
    <property type="entry name" value="OmpA-like_sf"/>
</dbReference>
<evidence type="ECO:0000256" key="5">
    <source>
        <dbReference type="SAM" id="MobiDB-lite"/>
    </source>
</evidence>
<feature type="chain" id="PRO_5045887107" evidence="6">
    <location>
        <begin position="20"/>
        <end position="634"/>
    </location>
</feature>
<dbReference type="PROSITE" id="PS51123">
    <property type="entry name" value="OMPA_2"/>
    <property type="match status" value="1"/>
</dbReference>
<dbReference type="Proteomes" id="UP001589670">
    <property type="component" value="Unassembled WGS sequence"/>
</dbReference>
<name>A0ABV5HW15_9RHOB</name>
<evidence type="ECO:0000313" key="9">
    <source>
        <dbReference type="Proteomes" id="UP001589670"/>
    </source>
</evidence>
<evidence type="ECO:0000256" key="3">
    <source>
        <dbReference type="ARBA" id="ARBA00023237"/>
    </source>
</evidence>
<dbReference type="InterPro" id="IPR006665">
    <property type="entry name" value="OmpA-like"/>
</dbReference>
<organism evidence="8 9">
    <name type="scientific">Roseovarius ramblicola</name>
    <dbReference type="NCBI Taxonomy" id="2022336"/>
    <lineage>
        <taxon>Bacteria</taxon>
        <taxon>Pseudomonadati</taxon>
        <taxon>Pseudomonadota</taxon>
        <taxon>Alphaproteobacteria</taxon>
        <taxon>Rhodobacterales</taxon>
        <taxon>Roseobacteraceae</taxon>
        <taxon>Roseovarius</taxon>
    </lineage>
</organism>
<dbReference type="PANTHER" id="PTHR30329:SF21">
    <property type="entry name" value="LIPOPROTEIN YIAD-RELATED"/>
    <property type="match status" value="1"/>
</dbReference>
<dbReference type="Gene3D" id="3.30.1330.60">
    <property type="entry name" value="OmpA-like domain"/>
    <property type="match status" value="1"/>
</dbReference>
<dbReference type="InterPro" id="IPR007055">
    <property type="entry name" value="BON_dom"/>
</dbReference>
<keyword evidence="6" id="KW-0732">Signal</keyword>
<dbReference type="InterPro" id="IPR050330">
    <property type="entry name" value="Bact_OuterMem_StrucFunc"/>
</dbReference>
<evidence type="ECO:0000313" key="8">
    <source>
        <dbReference type="EMBL" id="MFB9148453.1"/>
    </source>
</evidence>
<comment type="caution">
    <text evidence="8">The sequence shown here is derived from an EMBL/GenBank/DDBJ whole genome shotgun (WGS) entry which is preliminary data.</text>
</comment>
<evidence type="ECO:0000256" key="2">
    <source>
        <dbReference type="ARBA" id="ARBA00023136"/>
    </source>
</evidence>
<proteinExistence type="predicted"/>
<feature type="domain" description="OmpA-like" evidence="7">
    <location>
        <begin position="482"/>
        <end position="599"/>
    </location>
</feature>
<comment type="subcellular location">
    <subcellularLocation>
        <location evidence="1">Cell outer membrane</location>
    </subcellularLocation>
</comment>
<accession>A0ABV5HW15</accession>
<protein>
    <submittedName>
        <fullName evidence="8">OmpA family protein</fullName>
    </submittedName>
</protein>
<dbReference type="PANTHER" id="PTHR30329">
    <property type="entry name" value="STATOR ELEMENT OF FLAGELLAR MOTOR COMPLEX"/>
    <property type="match status" value="1"/>
</dbReference>
<feature type="signal peptide" evidence="6">
    <location>
        <begin position="1"/>
        <end position="19"/>
    </location>
</feature>
<gene>
    <name evidence="8" type="ORF">ACFFU4_01655</name>
</gene>
<evidence type="ECO:0000259" key="7">
    <source>
        <dbReference type="PROSITE" id="PS51123"/>
    </source>
</evidence>
<evidence type="ECO:0000256" key="6">
    <source>
        <dbReference type="SAM" id="SignalP"/>
    </source>
</evidence>
<dbReference type="PRINTS" id="PR01021">
    <property type="entry name" value="OMPADOMAIN"/>
</dbReference>
<evidence type="ECO:0000256" key="1">
    <source>
        <dbReference type="ARBA" id="ARBA00004442"/>
    </source>
</evidence>
<sequence>MIFATAGAFAGAAVLSALAAGYAVTAVEDGSRHAVRDALYSRGMDWAEVGTNGLQVFLAGTAPDEAARFAALSVAGTVVDVTRVIDQTVVEETEPLAPPQFAIEILRNERGISLIGLVPATLDRQALIEEIARATDGAPVADLLEAADYPAPETWRPALHHAVRALGDLPRSKISVSAGHVAVTAMVDSAGEKRRIETDLARGSPEDVRLALDISAPRPVITPFTLRLVIDGRGARFDACSADTEQARDRIVHAAVKAGLEGRADCVVGMGVPSPKWARAVELSIDALARLGAGSVTLTDADIALLAEPGTDQALFDDVVGALDGALPEVFALDATLPPPPDESDPEAPEFIATLSPEGQVLLRGRVSSARMRDTATSLAQARFAGDAVHVTARVAEELPAGWSMRVLLGIEALAHLDSGAVRVTPDTIGVRGKSGRKEAGTAIAQLLADRLGSGARYDLDVSYVEQLDPVSQLPTPEECEARIAAVQDERKIGFEPGSARVDGTGAVILDEIAAILKECGEIRMEVAGHTDSQGREEMNARLSLERARAVLDELRLRRVLTSGLEAEGYGESRPIADNDTAEGRETNRRIEFRLIRPEAAPAEQTTLESTADTVEKGAGTGAQGQDITDDEQD</sequence>
<reference evidence="8 9" key="1">
    <citation type="submission" date="2024-09" db="EMBL/GenBank/DDBJ databases">
        <authorList>
            <person name="Sun Q."/>
            <person name="Mori K."/>
        </authorList>
    </citation>
    <scope>NUCLEOTIDE SEQUENCE [LARGE SCALE GENOMIC DNA]</scope>
    <source>
        <strain evidence="8 9">CECT 9424</strain>
    </source>
</reference>
<dbReference type="Gene3D" id="3.40.1520.20">
    <property type="match status" value="2"/>
</dbReference>
<keyword evidence="3" id="KW-0998">Cell outer membrane</keyword>